<dbReference type="Proteomes" id="UP000182135">
    <property type="component" value="Unassembled WGS sequence"/>
</dbReference>
<dbReference type="Gene3D" id="6.10.140.1960">
    <property type="match status" value="2"/>
</dbReference>
<dbReference type="PANTHER" id="PTHR37165">
    <property type="entry name" value="PEPTIDASE U56 FAMILY"/>
    <property type="match status" value="1"/>
</dbReference>
<dbReference type="EMBL" id="QAMZ01000025">
    <property type="protein sequence ID" value="PWL54269.1"/>
    <property type="molecule type" value="Genomic_DNA"/>
</dbReference>
<dbReference type="GO" id="GO:0016491">
    <property type="term" value="F:oxidoreductase activity"/>
    <property type="evidence" value="ECO:0007669"/>
    <property type="project" value="InterPro"/>
</dbReference>
<evidence type="ECO:0000259" key="3">
    <source>
        <dbReference type="Pfam" id="PF02915"/>
    </source>
</evidence>
<protein>
    <submittedName>
        <fullName evidence="5">Rubrerythrin</fullName>
    </submittedName>
</protein>
<evidence type="ECO:0000256" key="1">
    <source>
        <dbReference type="ARBA" id="ARBA00033738"/>
    </source>
</evidence>
<dbReference type="RefSeq" id="WP_074846019.1">
    <property type="nucleotide sequence ID" value="NZ_BAAACD010000044.1"/>
</dbReference>
<dbReference type="EMBL" id="FOOE01000021">
    <property type="protein sequence ID" value="SFG02160.1"/>
    <property type="molecule type" value="Genomic_DNA"/>
</dbReference>
<dbReference type="OrthoDB" id="9811690at2"/>
<gene>
    <name evidence="4" type="ORF">DBY38_05125</name>
    <name evidence="5" type="ORF">SAMN04487885_1213</name>
</gene>
<dbReference type="SUPFAM" id="SSF47240">
    <property type="entry name" value="Ferritin-like"/>
    <property type="match status" value="1"/>
</dbReference>
<dbReference type="Proteomes" id="UP000246114">
    <property type="component" value="Unassembled WGS sequence"/>
</dbReference>
<evidence type="ECO:0000313" key="5">
    <source>
        <dbReference type="EMBL" id="SFG02160.1"/>
    </source>
</evidence>
<keyword evidence="2" id="KW-1284">Encapsulin nanocompartment</keyword>
<dbReference type="InterPro" id="IPR009078">
    <property type="entry name" value="Ferritin-like_SF"/>
</dbReference>
<evidence type="ECO:0000313" key="6">
    <source>
        <dbReference type="Proteomes" id="UP000182135"/>
    </source>
</evidence>
<evidence type="ECO:0000313" key="7">
    <source>
        <dbReference type="Proteomes" id="UP000246114"/>
    </source>
</evidence>
<reference evidence="4 7" key="2">
    <citation type="submission" date="2018-03" db="EMBL/GenBank/DDBJ databases">
        <title>The uncultured portion of the human microbiome is neutrally assembled.</title>
        <authorList>
            <person name="Jeraldo P."/>
            <person name="Boardman L."/>
            <person name="White B.A."/>
            <person name="Nelson H."/>
            <person name="Goldenfeld N."/>
            <person name="Chia N."/>
        </authorList>
    </citation>
    <scope>NUCLEOTIDE SEQUENCE [LARGE SCALE GENOMIC DNA]</scope>
    <source>
        <strain evidence="4">CIM:MAG 903</strain>
    </source>
</reference>
<dbReference type="InterPro" id="IPR003251">
    <property type="entry name" value="Rr_diiron-bd_dom"/>
</dbReference>
<keyword evidence="6" id="KW-1185">Reference proteome</keyword>
<dbReference type="GO" id="GO:0140737">
    <property type="term" value="C:encapsulin nanocompartment"/>
    <property type="evidence" value="ECO:0007669"/>
    <property type="project" value="UniProtKB-SubCell"/>
</dbReference>
<comment type="subcellular location">
    <subcellularLocation>
        <location evidence="1">Encapsulin nanocompartment</location>
    </subcellularLocation>
</comment>
<dbReference type="PANTHER" id="PTHR37165:SF1">
    <property type="entry name" value="TYPE 1 ENCAPSULIN SHELL PROTEIN"/>
    <property type="match status" value="1"/>
</dbReference>
<feature type="domain" description="Rubrerythrin diiron-binding" evidence="3">
    <location>
        <begin position="20"/>
        <end position="158"/>
    </location>
</feature>
<dbReference type="STRING" id="1529.SAMN04487885_1213"/>
<name>A0A1I2NGK3_9CLOT</name>
<reference evidence="5 6" key="1">
    <citation type="submission" date="2016-10" db="EMBL/GenBank/DDBJ databases">
        <authorList>
            <person name="de Groot N.N."/>
        </authorList>
    </citation>
    <scope>NUCLEOTIDE SEQUENCE [LARGE SCALE GENOMIC DNA]</scope>
    <source>
        <strain evidence="5 6">NLAE-zl-G419</strain>
    </source>
</reference>
<evidence type="ECO:0000256" key="2">
    <source>
        <dbReference type="ARBA" id="ARBA00033787"/>
    </source>
</evidence>
<dbReference type="InterPro" id="IPR051429">
    <property type="entry name" value="Encapsulin_nc"/>
</dbReference>
<evidence type="ECO:0000313" key="4">
    <source>
        <dbReference type="EMBL" id="PWL54269.1"/>
    </source>
</evidence>
<accession>A0A1I2NGK3</accession>
<proteinExistence type="predicted"/>
<organism evidence="5 6">
    <name type="scientific">Clostridium cadaveris</name>
    <dbReference type="NCBI Taxonomy" id="1529"/>
    <lineage>
        <taxon>Bacteria</taxon>
        <taxon>Bacillati</taxon>
        <taxon>Bacillota</taxon>
        <taxon>Clostridia</taxon>
        <taxon>Eubacteriales</taxon>
        <taxon>Clostridiaceae</taxon>
        <taxon>Clostridium</taxon>
    </lineage>
</organism>
<dbReference type="Pfam" id="PF02915">
    <property type="entry name" value="Rubrerythrin"/>
    <property type="match status" value="1"/>
</dbReference>
<dbReference type="GO" id="GO:0046872">
    <property type="term" value="F:metal ion binding"/>
    <property type="evidence" value="ECO:0007669"/>
    <property type="project" value="InterPro"/>
</dbReference>
<dbReference type="AlphaFoldDB" id="A0A1I2NGK3"/>
<sequence length="170" mass="19999">MSYTTDRQPQGLLKDIQTLLREGMIAELVAINDYTSFISATDNKEVKELFHHIREEEKHHYMEFLDALRSVDEEECKLSEEASEHIQISLKDKYKDEIHFKNTKNNLLTNIRDAIKGELEAIILYEDLISHLSDEKLINLIRHITKDEKEHTEELTRALIILDKDKYESS</sequence>
<dbReference type="eggNOG" id="COG1633">
    <property type="taxonomic scope" value="Bacteria"/>
</dbReference>